<dbReference type="GO" id="GO:0031297">
    <property type="term" value="P:replication fork processing"/>
    <property type="evidence" value="ECO:0007669"/>
    <property type="project" value="TreeGrafter"/>
</dbReference>
<evidence type="ECO:0000313" key="2">
    <source>
        <dbReference type="RefSeq" id="XP_029644316.1"/>
    </source>
</evidence>
<accession>A0A6P7T309</accession>
<dbReference type="Pfam" id="PF01359">
    <property type="entry name" value="Transposase_1"/>
    <property type="match status" value="1"/>
</dbReference>
<organism evidence="1 2">
    <name type="scientific">Octopus sinensis</name>
    <name type="common">East Asian common octopus</name>
    <dbReference type="NCBI Taxonomy" id="2607531"/>
    <lineage>
        <taxon>Eukaryota</taxon>
        <taxon>Metazoa</taxon>
        <taxon>Spiralia</taxon>
        <taxon>Lophotrochozoa</taxon>
        <taxon>Mollusca</taxon>
        <taxon>Cephalopoda</taxon>
        <taxon>Coleoidea</taxon>
        <taxon>Octopodiformes</taxon>
        <taxon>Octopoda</taxon>
        <taxon>Incirrata</taxon>
        <taxon>Octopodidae</taxon>
        <taxon>Octopus</taxon>
    </lineage>
</organism>
<dbReference type="GO" id="GO:0003697">
    <property type="term" value="F:single-stranded DNA binding"/>
    <property type="evidence" value="ECO:0007669"/>
    <property type="project" value="TreeGrafter"/>
</dbReference>
<dbReference type="PANTHER" id="PTHR46060:SF2">
    <property type="entry name" value="HISTONE-LYSINE N-METHYLTRANSFERASE SETMAR"/>
    <property type="match status" value="1"/>
</dbReference>
<dbReference type="GO" id="GO:0000793">
    <property type="term" value="C:condensed chromosome"/>
    <property type="evidence" value="ECO:0007669"/>
    <property type="project" value="TreeGrafter"/>
</dbReference>
<dbReference type="Gene3D" id="3.30.420.10">
    <property type="entry name" value="Ribonuclease H-like superfamily/Ribonuclease H"/>
    <property type="match status" value="1"/>
</dbReference>
<sequence>MKIKKIGVLKCARCSFLRNTSDPFLDQIVTCDEKWTLYDNRKRSGQWLDHDESPKYFPKPKLHQQKVMVTAWWSAIGVVHYSFLEASQSITAKVYCNQRAEMHAHLQKMRPALVNRRDPILLYDNAKSHVTRMTLQEITDLGYEILPDPPYSDLSPTDYHFLKHLNTFFSDKTFRFKLEVDSTFKDFLTSKPISFYQRGINNLVDRWQRCSRPIL</sequence>
<dbReference type="GO" id="GO:0042800">
    <property type="term" value="F:histone H3K4 methyltransferase activity"/>
    <property type="evidence" value="ECO:0007669"/>
    <property type="project" value="TreeGrafter"/>
</dbReference>
<dbReference type="GO" id="GO:0000729">
    <property type="term" value="P:DNA double-strand break processing"/>
    <property type="evidence" value="ECO:0007669"/>
    <property type="project" value="TreeGrafter"/>
</dbReference>
<keyword evidence="1" id="KW-1185">Reference proteome</keyword>
<dbReference type="GO" id="GO:0015074">
    <property type="term" value="P:DNA integration"/>
    <property type="evidence" value="ECO:0007669"/>
    <property type="project" value="TreeGrafter"/>
</dbReference>
<dbReference type="InterPro" id="IPR036397">
    <property type="entry name" value="RNaseH_sf"/>
</dbReference>
<name>A0A6P7T309_9MOLL</name>
<dbReference type="GO" id="GO:0006303">
    <property type="term" value="P:double-strand break repair via nonhomologous end joining"/>
    <property type="evidence" value="ECO:0007669"/>
    <property type="project" value="TreeGrafter"/>
</dbReference>
<dbReference type="InterPro" id="IPR001888">
    <property type="entry name" value="Transposase_1"/>
</dbReference>
<dbReference type="GO" id="GO:0003690">
    <property type="term" value="F:double-stranded DNA binding"/>
    <property type="evidence" value="ECO:0007669"/>
    <property type="project" value="TreeGrafter"/>
</dbReference>
<dbReference type="KEGG" id="osn:115218566"/>
<dbReference type="RefSeq" id="XP_029644316.1">
    <property type="nucleotide sequence ID" value="XM_029788456.1"/>
</dbReference>
<gene>
    <name evidence="2" type="primary">LOC115218566</name>
</gene>
<dbReference type="InterPro" id="IPR052709">
    <property type="entry name" value="Transposase-MT_Hybrid"/>
</dbReference>
<dbReference type="GO" id="GO:0035861">
    <property type="term" value="C:site of double-strand break"/>
    <property type="evidence" value="ECO:0007669"/>
    <property type="project" value="TreeGrafter"/>
</dbReference>
<proteinExistence type="predicted"/>
<dbReference type="GO" id="GO:0000014">
    <property type="term" value="F:single-stranded DNA endodeoxyribonuclease activity"/>
    <property type="evidence" value="ECO:0007669"/>
    <property type="project" value="TreeGrafter"/>
</dbReference>
<dbReference type="GO" id="GO:0044774">
    <property type="term" value="P:mitotic DNA integrity checkpoint signaling"/>
    <property type="evidence" value="ECO:0007669"/>
    <property type="project" value="TreeGrafter"/>
</dbReference>
<dbReference type="GO" id="GO:0044547">
    <property type="term" value="F:DNA topoisomerase binding"/>
    <property type="evidence" value="ECO:0007669"/>
    <property type="project" value="TreeGrafter"/>
</dbReference>
<protein>
    <submittedName>
        <fullName evidence="2">Histone-lysine N-methyltransferase SETMAR-like</fullName>
    </submittedName>
</protein>
<dbReference type="GO" id="GO:0005634">
    <property type="term" value="C:nucleus"/>
    <property type="evidence" value="ECO:0007669"/>
    <property type="project" value="TreeGrafter"/>
</dbReference>
<reference evidence="2" key="1">
    <citation type="submission" date="2025-08" db="UniProtKB">
        <authorList>
            <consortium name="RefSeq"/>
        </authorList>
    </citation>
    <scope>IDENTIFICATION</scope>
</reference>
<evidence type="ECO:0000313" key="1">
    <source>
        <dbReference type="Proteomes" id="UP000515154"/>
    </source>
</evidence>
<dbReference type="GO" id="GO:0046975">
    <property type="term" value="F:histone H3K36 methyltransferase activity"/>
    <property type="evidence" value="ECO:0007669"/>
    <property type="project" value="TreeGrafter"/>
</dbReference>
<dbReference type="Proteomes" id="UP000515154">
    <property type="component" value="Linkage group LG13"/>
</dbReference>
<dbReference type="AlphaFoldDB" id="A0A6P7T309"/>
<dbReference type="PANTHER" id="PTHR46060">
    <property type="entry name" value="MARINER MOS1 TRANSPOSASE-LIKE PROTEIN"/>
    <property type="match status" value="1"/>
</dbReference>